<gene>
    <name evidence="1" type="ordered locus">MCON_3092</name>
</gene>
<dbReference type="AlphaFoldDB" id="F4BTL9"/>
<evidence type="ECO:0000313" key="2">
    <source>
        <dbReference type="Proteomes" id="UP000007807"/>
    </source>
</evidence>
<organism evidence="1 2">
    <name type="scientific">Methanothrix soehngenii (strain ATCC 5969 / DSM 3671 / JCM 10134 / NBRC 103675 / OCM 69 / GP-6)</name>
    <name type="common">Methanosaeta concilii</name>
    <dbReference type="NCBI Taxonomy" id="990316"/>
    <lineage>
        <taxon>Archaea</taxon>
        <taxon>Methanobacteriati</taxon>
        <taxon>Methanobacteriota</taxon>
        <taxon>Stenosarchaea group</taxon>
        <taxon>Methanomicrobia</taxon>
        <taxon>Methanotrichales</taxon>
        <taxon>Methanotrichaceae</taxon>
        <taxon>Methanothrix</taxon>
    </lineage>
</organism>
<evidence type="ECO:0000313" key="1">
    <source>
        <dbReference type="EMBL" id="AEB69404.1"/>
    </source>
</evidence>
<dbReference type="KEGG" id="mcj:MCON_3092"/>
<sequence length="121" mass="14063">MMVQVMWMKKLNRKDIHILKKLVKPHIEELEKGEAGSLLASISRYYITDREDFLFRLDKLPDEDLKYLAERAMDGSECLLCIAPQCAEVFLDAVERRLSPEIAGRLRELFENVTTGYKDVT</sequence>
<name>F4BTL9_METSG</name>
<dbReference type="Proteomes" id="UP000007807">
    <property type="component" value="Chromosome"/>
</dbReference>
<reference evidence="1 2" key="1">
    <citation type="journal article" date="2011" name="J. Bacteriol.">
        <title>Complete genome sequence of Methanosaeta concilii, a specialist in aceticlastic methanogenesis.</title>
        <authorList>
            <person name="Barber R.D."/>
            <person name="Zhang L."/>
            <person name="Harnack M."/>
            <person name="Olson M.V."/>
            <person name="Kaul R."/>
            <person name="Ingram-Smith C."/>
            <person name="Smith K.S."/>
        </authorList>
    </citation>
    <scope>NUCLEOTIDE SEQUENCE [LARGE SCALE GENOMIC DNA]</scope>
    <source>
        <strain evidence="2">ATCC 5969 / DSM 3671 / JCM 10134 / NBRC 103675 / OCM 69 / GP-6</strain>
    </source>
</reference>
<keyword evidence="2" id="KW-1185">Reference proteome</keyword>
<protein>
    <submittedName>
        <fullName evidence="1">Uncharacterized protein</fullName>
    </submittedName>
</protein>
<accession>F4BTL9</accession>
<dbReference type="InParanoid" id="F4BTL9"/>
<dbReference type="EMBL" id="CP002565">
    <property type="protein sequence ID" value="AEB69404.1"/>
    <property type="molecule type" value="Genomic_DNA"/>
</dbReference>
<dbReference type="HOGENOM" id="CLU_169412_0_0_2"/>
<proteinExistence type="predicted"/>